<dbReference type="EMBL" id="JSZA02000010">
    <property type="protein sequence ID" value="KHD05236.1"/>
    <property type="molecule type" value="Genomic_DNA"/>
</dbReference>
<sequence>MGTITLKVPQDIHLEYKIDSSKMMEQLLEWLKPLQKTKQSVENDKLLGLFADDADLIDQITESAMQARENHPLRCNDG</sequence>
<evidence type="ECO:0000313" key="2">
    <source>
        <dbReference type="Proteomes" id="UP000030428"/>
    </source>
</evidence>
<evidence type="ECO:0000313" key="1">
    <source>
        <dbReference type="EMBL" id="KHD05236.1"/>
    </source>
</evidence>
<protein>
    <submittedName>
        <fullName evidence="1">Uncharacterized protein</fullName>
    </submittedName>
</protein>
<proteinExistence type="predicted"/>
<reference evidence="1 2" key="1">
    <citation type="journal article" date="2016" name="Front. Microbiol.">
        <title>Single-Cell (Meta-)Genomics of a Dimorphic Candidatus Thiomargarita nelsonii Reveals Genomic Plasticity.</title>
        <authorList>
            <person name="Flood B.E."/>
            <person name="Fliss P."/>
            <person name="Jones D.S."/>
            <person name="Dick G.J."/>
            <person name="Jain S."/>
            <person name="Kaster A.K."/>
            <person name="Winkel M."/>
            <person name="Mussmann M."/>
            <person name="Bailey J."/>
        </authorList>
    </citation>
    <scope>NUCLEOTIDE SEQUENCE [LARGE SCALE GENOMIC DNA]</scope>
    <source>
        <strain evidence="1">Hydrate Ridge</strain>
    </source>
</reference>
<keyword evidence="2" id="KW-1185">Reference proteome</keyword>
<dbReference type="AlphaFoldDB" id="A0A0A6RN45"/>
<comment type="caution">
    <text evidence="1">The sequence shown here is derived from an EMBL/GenBank/DDBJ whole genome shotgun (WGS) entry which is preliminary data.</text>
</comment>
<accession>A0A0A6RN45</accession>
<organism evidence="1 2">
    <name type="scientific">Candidatus Thiomargarita nelsonii</name>
    <dbReference type="NCBI Taxonomy" id="1003181"/>
    <lineage>
        <taxon>Bacteria</taxon>
        <taxon>Pseudomonadati</taxon>
        <taxon>Pseudomonadota</taxon>
        <taxon>Gammaproteobacteria</taxon>
        <taxon>Thiotrichales</taxon>
        <taxon>Thiotrichaceae</taxon>
        <taxon>Thiomargarita</taxon>
    </lineage>
</organism>
<dbReference type="Proteomes" id="UP000030428">
    <property type="component" value="Unassembled WGS sequence"/>
</dbReference>
<name>A0A0A6RN45_9GAMM</name>
<gene>
    <name evidence="1" type="ORF">PN36_03690</name>
</gene>